<dbReference type="Pfam" id="PF00005">
    <property type="entry name" value="ABC_tran"/>
    <property type="match status" value="1"/>
</dbReference>
<evidence type="ECO:0000313" key="10">
    <source>
        <dbReference type="EMBL" id="MFC7395496.1"/>
    </source>
</evidence>
<keyword evidence="6 10" id="KW-0067">ATP-binding</keyword>
<comment type="similarity">
    <text evidence="2">Belongs to the ABC transporter superfamily.</text>
</comment>
<feature type="domain" description="ABC transporter" evidence="9">
    <location>
        <begin position="4"/>
        <end position="245"/>
    </location>
</feature>
<accession>A0ABW2Q4I4</accession>
<evidence type="ECO:0000256" key="8">
    <source>
        <dbReference type="ARBA" id="ARBA00023136"/>
    </source>
</evidence>
<dbReference type="EMBL" id="JBHTCO010000045">
    <property type="protein sequence ID" value="MFC7395496.1"/>
    <property type="molecule type" value="Genomic_DNA"/>
</dbReference>
<dbReference type="PANTHER" id="PTHR43553">
    <property type="entry name" value="HEAVY METAL TRANSPORTER"/>
    <property type="match status" value="1"/>
</dbReference>
<keyword evidence="5" id="KW-0547">Nucleotide-binding</keyword>
<dbReference type="SMART" id="SM00382">
    <property type="entry name" value="AAA"/>
    <property type="match status" value="1"/>
</dbReference>
<dbReference type="InterPro" id="IPR027417">
    <property type="entry name" value="P-loop_NTPase"/>
</dbReference>
<dbReference type="InterPro" id="IPR003439">
    <property type="entry name" value="ABC_transporter-like_ATP-bd"/>
</dbReference>
<comment type="subcellular location">
    <subcellularLocation>
        <location evidence="1">Cell membrane</location>
        <topology evidence="1">Peripheral membrane protein</topology>
    </subcellularLocation>
</comment>
<dbReference type="PROSITE" id="PS50893">
    <property type="entry name" value="ABC_TRANSPORTER_2"/>
    <property type="match status" value="1"/>
</dbReference>
<evidence type="ECO:0000256" key="3">
    <source>
        <dbReference type="ARBA" id="ARBA00022448"/>
    </source>
</evidence>
<comment type="caution">
    <text evidence="10">The sequence shown here is derived from an EMBL/GenBank/DDBJ whole genome shotgun (WGS) entry which is preliminary data.</text>
</comment>
<keyword evidence="8" id="KW-0472">Membrane</keyword>
<name>A0ABW2Q4I4_9BACL</name>
<dbReference type="RefSeq" id="WP_380970187.1">
    <property type="nucleotide sequence ID" value="NZ_JBHTCO010000045.1"/>
</dbReference>
<evidence type="ECO:0000256" key="1">
    <source>
        <dbReference type="ARBA" id="ARBA00004202"/>
    </source>
</evidence>
<evidence type="ECO:0000259" key="9">
    <source>
        <dbReference type="PROSITE" id="PS50893"/>
    </source>
</evidence>
<evidence type="ECO:0000313" key="11">
    <source>
        <dbReference type="Proteomes" id="UP001596505"/>
    </source>
</evidence>
<protein>
    <submittedName>
        <fullName evidence="10">Energy-coupling factor ABC transporter ATP-binding protein</fullName>
    </submittedName>
</protein>
<dbReference type="InterPro" id="IPR050095">
    <property type="entry name" value="ECF_ABC_transporter_ATP-bd"/>
</dbReference>
<dbReference type="GO" id="GO:0005524">
    <property type="term" value="F:ATP binding"/>
    <property type="evidence" value="ECO:0007669"/>
    <property type="project" value="UniProtKB-KW"/>
</dbReference>
<keyword evidence="4" id="KW-1003">Cell membrane</keyword>
<dbReference type="SUPFAM" id="SSF52540">
    <property type="entry name" value="P-loop containing nucleoside triphosphate hydrolases"/>
    <property type="match status" value="1"/>
</dbReference>
<evidence type="ECO:0000256" key="5">
    <source>
        <dbReference type="ARBA" id="ARBA00022741"/>
    </source>
</evidence>
<dbReference type="InterPro" id="IPR003593">
    <property type="entry name" value="AAA+_ATPase"/>
</dbReference>
<dbReference type="InterPro" id="IPR015856">
    <property type="entry name" value="ABC_transpr_CbiO/EcfA_su"/>
</dbReference>
<keyword evidence="7" id="KW-1278">Translocase</keyword>
<evidence type="ECO:0000256" key="7">
    <source>
        <dbReference type="ARBA" id="ARBA00022967"/>
    </source>
</evidence>
<evidence type="ECO:0000256" key="6">
    <source>
        <dbReference type="ARBA" id="ARBA00022840"/>
    </source>
</evidence>
<dbReference type="Proteomes" id="UP001596505">
    <property type="component" value="Unassembled WGS sequence"/>
</dbReference>
<reference evidence="11" key="1">
    <citation type="journal article" date="2019" name="Int. J. Syst. Evol. Microbiol.">
        <title>The Global Catalogue of Microorganisms (GCM) 10K type strain sequencing project: providing services to taxonomists for standard genome sequencing and annotation.</title>
        <authorList>
            <consortium name="The Broad Institute Genomics Platform"/>
            <consortium name="The Broad Institute Genome Sequencing Center for Infectious Disease"/>
            <person name="Wu L."/>
            <person name="Ma J."/>
        </authorList>
    </citation>
    <scope>NUCLEOTIDE SEQUENCE [LARGE SCALE GENOMIC DNA]</scope>
    <source>
        <strain evidence="11">CGMCC 1.16305</strain>
    </source>
</reference>
<evidence type="ECO:0000256" key="2">
    <source>
        <dbReference type="ARBA" id="ARBA00005417"/>
    </source>
</evidence>
<organism evidence="10 11">
    <name type="scientific">Scopulibacillus cellulosilyticus</name>
    <dbReference type="NCBI Taxonomy" id="2665665"/>
    <lineage>
        <taxon>Bacteria</taxon>
        <taxon>Bacillati</taxon>
        <taxon>Bacillota</taxon>
        <taxon>Bacilli</taxon>
        <taxon>Bacillales</taxon>
        <taxon>Sporolactobacillaceae</taxon>
        <taxon>Scopulibacillus</taxon>
    </lineage>
</organism>
<evidence type="ECO:0000256" key="4">
    <source>
        <dbReference type="ARBA" id="ARBA00022475"/>
    </source>
</evidence>
<keyword evidence="3" id="KW-0813">Transport</keyword>
<dbReference type="InterPro" id="IPR017871">
    <property type="entry name" value="ABC_transporter-like_CS"/>
</dbReference>
<gene>
    <name evidence="10" type="ORF">ACFQRG_21540</name>
</gene>
<dbReference type="PROSITE" id="PS00211">
    <property type="entry name" value="ABC_TRANSPORTER_1"/>
    <property type="match status" value="1"/>
</dbReference>
<proteinExistence type="inferred from homology"/>
<dbReference type="PANTHER" id="PTHR43553:SF27">
    <property type="entry name" value="ENERGY-COUPLING FACTOR TRANSPORTER ATP-BINDING PROTEIN ECFA2"/>
    <property type="match status" value="1"/>
</dbReference>
<keyword evidence="11" id="KW-1185">Reference proteome</keyword>
<dbReference type="CDD" id="cd03225">
    <property type="entry name" value="ABC_cobalt_CbiO_domain1"/>
    <property type="match status" value="1"/>
</dbReference>
<sequence>MAYISLKNVSYTYPTSEEPTIKNLSVELEKGKFYAVAGANSSGKTTLCNIIRGFIPHFYKGDLNGEVWIDGKNISEQEFGDLAIKIGYIFQNPFNQISGIKETVFEELSYGLENFGVPRDEIFQRVGKIIELAHLKSLVNKNPIEMSGGQQQLVALASILVMEPDIFVIDEPTSQLDPQGTEEVFKLIKLMKEKGKTIILVEHKIDLIAEYADEVIVIKDGELMLQGETKAVLTDERLPEWGVPYTEYTKLGMSLKNKGFPLKEIPITLNQAVSFIEKRRTNHAIS</sequence>
<dbReference type="Gene3D" id="3.40.50.300">
    <property type="entry name" value="P-loop containing nucleotide triphosphate hydrolases"/>
    <property type="match status" value="1"/>
</dbReference>